<dbReference type="SFLD" id="SFLDG01082">
    <property type="entry name" value="B12-binding_domain_containing"/>
    <property type="match status" value="1"/>
</dbReference>
<dbReference type="NCBIfam" id="TIGR03975">
    <property type="entry name" value="rSAM_ocin_1"/>
    <property type="match status" value="1"/>
</dbReference>
<evidence type="ECO:0000256" key="1">
    <source>
        <dbReference type="ARBA" id="ARBA00001966"/>
    </source>
</evidence>
<evidence type="ECO:0000256" key="2">
    <source>
        <dbReference type="ARBA" id="ARBA00022691"/>
    </source>
</evidence>
<dbReference type="InterPro" id="IPR023984">
    <property type="entry name" value="rSAM_ocin_1"/>
</dbReference>
<evidence type="ECO:0000313" key="8">
    <source>
        <dbReference type="Proteomes" id="UP000441399"/>
    </source>
</evidence>
<dbReference type="InterPro" id="IPR007197">
    <property type="entry name" value="rSAM"/>
</dbReference>
<dbReference type="AlphaFoldDB" id="A0A5S9QW97"/>
<dbReference type="SUPFAM" id="SSF102114">
    <property type="entry name" value="Radical SAM enzymes"/>
    <property type="match status" value="1"/>
</dbReference>
<proteinExistence type="predicted"/>
<keyword evidence="8" id="KW-1185">Reference proteome</keyword>
<dbReference type="SFLD" id="SFLDF00324">
    <property type="entry name" value="bacteriocin_maturation"/>
    <property type="match status" value="1"/>
</dbReference>
<keyword evidence="2" id="KW-0949">S-adenosyl-L-methionine</keyword>
<dbReference type="InterPro" id="IPR051198">
    <property type="entry name" value="BchE-like"/>
</dbReference>
<gene>
    <name evidence="7" type="ORF">OPDIPICF_02932</name>
</gene>
<name>A0A5S9QW97_9GAMM</name>
<dbReference type="GO" id="GO:0005829">
    <property type="term" value="C:cytosol"/>
    <property type="evidence" value="ECO:0007669"/>
    <property type="project" value="TreeGrafter"/>
</dbReference>
<dbReference type="InterPro" id="IPR006638">
    <property type="entry name" value="Elp3/MiaA/NifB-like_rSAM"/>
</dbReference>
<evidence type="ECO:0000259" key="6">
    <source>
        <dbReference type="SMART" id="SM00729"/>
    </source>
</evidence>
<dbReference type="GO" id="GO:0046872">
    <property type="term" value="F:metal ion binding"/>
    <property type="evidence" value="ECO:0007669"/>
    <property type="project" value="UniProtKB-KW"/>
</dbReference>
<reference evidence="7 8" key="1">
    <citation type="submission" date="2019-11" db="EMBL/GenBank/DDBJ databases">
        <authorList>
            <person name="Holert J."/>
        </authorList>
    </citation>
    <scope>NUCLEOTIDE SEQUENCE [LARGE SCALE GENOMIC DNA]</scope>
    <source>
        <strain evidence="7">SB11_3</strain>
    </source>
</reference>
<dbReference type="Pfam" id="PF04055">
    <property type="entry name" value="Radical_SAM"/>
    <property type="match status" value="1"/>
</dbReference>
<dbReference type="OrthoDB" id="9801424at2"/>
<evidence type="ECO:0000256" key="3">
    <source>
        <dbReference type="ARBA" id="ARBA00022723"/>
    </source>
</evidence>
<evidence type="ECO:0000256" key="5">
    <source>
        <dbReference type="ARBA" id="ARBA00023014"/>
    </source>
</evidence>
<evidence type="ECO:0000256" key="4">
    <source>
        <dbReference type="ARBA" id="ARBA00023004"/>
    </source>
</evidence>
<feature type="domain" description="Elp3/MiaA/NifB-like radical SAM core" evidence="6">
    <location>
        <begin position="256"/>
        <end position="470"/>
    </location>
</feature>
<dbReference type="PANTHER" id="PTHR43409:SF7">
    <property type="entry name" value="BLL1977 PROTEIN"/>
    <property type="match status" value="1"/>
</dbReference>
<dbReference type="SFLD" id="SFLDS00029">
    <property type="entry name" value="Radical_SAM"/>
    <property type="match status" value="1"/>
</dbReference>
<evidence type="ECO:0000313" key="7">
    <source>
        <dbReference type="EMBL" id="CAA0123976.1"/>
    </source>
</evidence>
<accession>A0A5S9QW97</accession>
<comment type="cofactor">
    <cofactor evidence="1">
        <name>[4Fe-4S] cluster</name>
        <dbReference type="ChEBI" id="CHEBI:49883"/>
    </cofactor>
</comment>
<keyword evidence="5" id="KW-0411">Iron-sulfur</keyword>
<dbReference type="GO" id="GO:0003824">
    <property type="term" value="F:catalytic activity"/>
    <property type="evidence" value="ECO:0007669"/>
    <property type="project" value="InterPro"/>
</dbReference>
<dbReference type="PANTHER" id="PTHR43409">
    <property type="entry name" value="ANAEROBIC MAGNESIUM-PROTOPORPHYRIN IX MONOMETHYL ESTER CYCLASE-RELATED"/>
    <property type="match status" value="1"/>
</dbReference>
<dbReference type="Proteomes" id="UP000441399">
    <property type="component" value="Unassembled WGS sequence"/>
</dbReference>
<organism evidence="7 8">
    <name type="scientific">BD1-7 clade bacterium</name>
    <dbReference type="NCBI Taxonomy" id="2029982"/>
    <lineage>
        <taxon>Bacteria</taxon>
        <taxon>Pseudomonadati</taxon>
        <taxon>Pseudomonadota</taxon>
        <taxon>Gammaproteobacteria</taxon>
        <taxon>Cellvibrionales</taxon>
        <taxon>Spongiibacteraceae</taxon>
        <taxon>BD1-7 clade</taxon>
    </lineage>
</organism>
<sequence length="642" mass="72962">MSVCLVNMPYASMARPSIALGLIKTYLSKAGLACQVIDANLLYAKKAGVKYTYLVEAINHEHMAGEWTFAPAAFPEMHGEDLAYFELFPNIHKNLKTLLQQHRAYTPRFVRELADDVIARNPKIVGCTSTFQQNCASLALLRAIKQKRPDIITMMGGANCEGIMGQTLINAFDWLDFVFSGECDETIVPLIQTLLANEMPIESQFEGLLTRQTQTIASDTAITRAAVEDMSNVEMPNYDDYFATLEQLALSDEINPGLVLETSRGCWWGAKAHCTFCGLNGMGMDYRAKPANTVLNEMDTLFFRHKINRFEVVDNIMAAEYIKTLTPHLSGDERYYEIFYETKANLKEHQVKAMADAGIRWIQPGLESLNDDFLKLVRKGTTAIQNVATLKWCTQFGVRLFWNLLSNIPGEKDSWYSDMADWLPMIAHLQAPRQNLIKVRYPRFSPYFDAPERWGISIKPLASYRHIYPLDDEQLTNIAYFFESNSEEPPANYKLETSYEFSQPGHTKLEKALKLWIQQYWGTQETPQLTMTFVDNDILIEDTRDIATQPQHCLRGIDAEIYLACHTPIHHDALMRKFADNANMNNNFKTALQMLQNNKLLLKNNQRYLALALNGKAAELPKLENFPGGYIKTAETLNSLNG</sequence>
<dbReference type="GO" id="GO:0051536">
    <property type="term" value="F:iron-sulfur cluster binding"/>
    <property type="evidence" value="ECO:0007669"/>
    <property type="project" value="UniProtKB-KW"/>
</dbReference>
<dbReference type="Gene3D" id="3.40.50.280">
    <property type="entry name" value="Cobalamin-binding domain"/>
    <property type="match status" value="1"/>
</dbReference>
<dbReference type="EMBL" id="CACSIO010000056">
    <property type="protein sequence ID" value="CAA0123976.1"/>
    <property type="molecule type" value="Genomic_DNA"/>
</dbReference>
<protein>
    <recommendedName>
        <fullName evidence="6">Elp3/MiaA/NifB-like radical SAM core domain-containing protein</fullName>
    </recommendedName>
</protein>
<keyword evidence="4" id="KW-0408">Iron</keyword>
<dbReference type="InterPro" id="IPR058240">
    <property type="entry name" value="rSAM_sf"/>
</dbReference>
<keyword evidence="3" id="KW-0479">Metal-binding</keyword>
<dbReference type="SMART" id="SM00729">
    <property type="entry name" value="Elp3"/>
    <property type="match status" value="1"/>
</dbReference>